<dbReference type="OrthoDB" id="3728558at2759"/>
<dbReference type="InterPro" id="IPR046676">
    <property type="entry name" value="DUF6546"/>
</dbReference>
<name>A0A8H4LKI2_9HYPO</name>
<gene>
    <name evidence="2" type="ORF">FALBO_2216</name>
</gene>
<evidence type="ECO:0000259" key="1">
    <source>
        <dbReference type="Pfam" id="PF20183"/>
    </source>
</evidence>
<reference evidence="2 3" key="1">
    <citation type="submission" date="2020-01" db="EMBL/GenBank/DDBJ databases">
        <title>Identification and distribution of gene clusters putatively required for synthesis of sphingolipid metabolism inhibitors in phylogenetically diverse species of the filamentous fungus Fusarium.</title>
        <authorList>
            <person name="Kim H.-S."/>
            <person name="Busman M."/>
            <person name="Brown D.W."/>
            <person name="Divon H."/>
            <person name="Uhlig S."/>
            <person name="Proctor R.H."/>
        </authorList>
    </citation>
    <scope>NUCLEOTIDE SEQUENCE [LARGE SCALE GENOMIC DNA]</scope>
    <source>
        <strain evidence="2 3">NRRL 20459</strain>
    </source>
</reference>
<protein>
    <recommendedName>
        <fullName evidence="1">DUF6546 domain-containing protein</fullName>
    </recommendedName>
</protein>
<sequence>MSTLSTWGPSNELALEINVYSPSDCEHYFKNIYLSSDDVEHDEDPLTDACRAGSQYHDPRHGWKHGQQTTAPPPYALDHLFEDIRLIFPDTLPRVQAVTHLIIRRQLRRYLTWELREFLRAFGRLEQMSFEPWAPYQDAAKIVHRLTFEDSYEFYDKFLKPPVLIPWHSSARTDGVGLAFAYQSVRLQHLAVSFMVDAEQVFQRCQPKWTWPKLQSLALTSQLLQDGREKREQIEALLFQASVLARRMPRLHTFVLWNGGKGHACAFIYRNDGDTASITWRGTWRLELNSREVESWQLTASKPRFLELELKQEPIGEIIRSHGDAIYHLKLPCQVVDPASLWQIRREAYTKAQ</sequence>
<feature type="domain" description="DUF6546" evidence="1">
    <location>
        <begin position="147"/>
        <end position="337"/>
    </location>
</feature>
<keyword evidence="3" id="KW-1185">Reference proteome</keyword>
<comment type="caution">
    <text evidence="2">The sequence shown here is derived from an EMBL/GenBank/DDBJ whole genome shotgun (WGS) entry which is preliminary data.</text>
</comment>
<evidence type="ECO:0000313" key="2">
    <source>
        <dbReference type="EMBL" id="KAF4470876.1"/>
    </source>
</evidence>
<evidence type="ECO:0000313" key="3">
    <source>
        <dbReference type="Proteomes" id="UP000554235"/>
    </source>
</evidence>
<accession>A0A8H4LKI2</accession>
<organism evidence="2 3">
    <name type="scientific">Fusarium albosuccineum</name>
    <dbReference type="NCBI Taxonomy" id="1237068"/>
    <lineage>
        <taxon>Eukaryota</taxon>
        <taxon>Fungi</taxon>
        <taxon>Dikarya</taxon>
        <taxon>Ascomycota</taxon>
        <taxon>Pezizomycotina</taxon>
        <taxon>Sordariomycetes</taxon>
        <taxon>Hypocreomycetidae</taxon>
        <taxon>Hypocreales</taxon>
        <taxon>Nectriaceae</taxon>
        <taxon>Fusarium</taxon>
        <taxon>Fusarium decemcellulare species complex</taxon>
    </lineage>
</organism>
<proteinExistence type="predicted"/>
<dbReference type="Pfam" id="PF20183">
    <property type="entry name" value="DUF6546"/>
    <property type="match status" value="1"/>
</dbReference>
<dbReference type="Proteomes" id="UP000554235">
    <property type="component" value="Unassembled WGS sequence"/>
</dbReference>
<dbReference type="AlphaFoldDB" id="A0A8H4LKI2"/>
<dbReference type="EMBL" id="JAADYS010000281">
    <property type="protein sequence ID" value="KAF4470876.1"/>
    <property type="molecule type" value="Genomic_DNA"/>
</dbReference>